<dbReference type="SMART" id="SM00320">
    <property type="entry name" value="WD40"/>
    <property type="match status" value="3"/>
</dbReference>
<dbReference type="InterPro" id="IPR011047">
    <property type="entry name" value="Quinoprotein_ADH-like_sf"/>
</dbReference>
<dbReference type="Proteomes" id="UP000247409">
    <property type="component" value="Unassembled WGS sequence"/>
</dbReference>
<reference evidence="4 5" key="1">
    <citation type="journal article" date="2018" name="Mol. Biol. Evol.">
        <title>Analysis of the draft genome of the red seaweed Gracilariopsis chorda provides insights into genome size evolution in Rhodophyta.</title>
        <authorList>
            <person name="Lee J."/>
            <person name="Yang E.C."/>
            <person name="Graf L."/>
            <person name="Yang J.H."/>
            <person name="Qiu H."/>
            <person name="Zel Zion U."/>
            <person name="Chan C.X."/>
            <person name="Stephens T.G."/>
            <person name="Weber A.P.M."/>
            <person name="Boo G.H."/>
            <person name="Boo S.M."/>
            <person name="Kim K.M."/>
            <person name="Shin Y."/>
            <person name="Jung M."/>
            <person name="Lee S.J."/>
            <person name="Yim H.S."/>
            <person name="Lee J.H."/>
            <person name="Bhattacharya D."/>
            <person name="Yoon H.S."/>
        </authorList>
    </citation>
    <scope>NUCLEOTIDE SEQUENCE [LARGE SCALE GENOMIC DNA]</scope>
    <source>
        <strain evidence="4 5">SKKU-2015</strain>
        <tissue evidence="4">Whole body</tissue>
    </source>
</reference>
<dbReference type="EMBL" id="NBIV01000058">
    <property type="protein sequence ID" value="PXF45536.1"/>
    <property type="molecule type" value="Genomic_DNA"/>
</dbReference>
<dbReference type="InterPro" id="IPR001680">
    <property type="entry name" value="WD40_rpt"/>
</dbReference>
<dbReference type="STRING" id="448386.A0A2V3ITT1"/>
<dbReference type="PROSITE" id="PS50294">
    <property type="entry name" value="WD_REPEATS_REGION"/>
    <property type="match status" value="1"/>
</dbReference>
<organism evidence="4 5">
    <name type="scientific">Gracilariopsis chorda</name>
    <dbReference type="NCBI Taxonomy" id="448386"/>
    <lineage>
        <taxon>Eukaryota</taxon>
        <taxon>Rhodophyta</taxon>
        <taxon>Florideophyceae</taxon>
        <taxon>Rhodymeniophycidae</taxon>
        <taxon>Gracilariales</taxon>
        <taxon>Gracilariaceae</taxon>
        <taxon>Gracilariopsis</taxon>
    </lineage>
</organism>
<evidence type="ECO:0000313" key="4">
    <source>
        <dbReference type="EMBL" id="PXF45536.1"/>
    </source>
</evidence>
<feature type="repeat" description="WD" evidence="3">
    <location>
        <begin position="51"/>
        <end position="87"/>
    </location>
</feature>
<evidence type="ECO:0000256" key="3">
    <source>
        <dbReference type="PROSITE-ProRule" id="PRU00221"/>
    </source>
</evidence>
<dbReference type="PROSITE" id="PS00678">
    <property type="entry name" value="WD_REPEATS_1"/>
    <property type="match status" value="1"/>
</dbReference>
<evidence type="ECO:0000256" key="1">
    <source>
        <dbReference type="ARBA" id="ARBA00022574"/>
    </source>
</evidence>
<dbReference type="OrthoDB" id="190105at2759"/>
<evidence type="ECO:0000256" key="2">
    <source>
        <dbReference type="ARBA" id="ARBA00022737"/>
    </source>
</evidence>
<dbReference type="SUPFAM" id="SSF50998">
    <property type="entry name" value="Quinoprotein alcohol dehydrogenase-like"/>
    <property type="match status" value="1"/>
</dbReference>
<keyword evidence="1 3" id="KW-0853">WD repeat</keyword>
<protein>
    <submittedName>
        <fullName evidence="4">WD repeat-containing protein 5-like</fullName>
    </submittedName>
</protein>
<proteinExistence type="predicted"/>
<dbReference type="InterPro" id="IPR015943">
    <property type="entry name" value="WD40/YVTN_repeat-like_dom_sf"/>
</dbReference>
<name>A0A2V3ITT1_9FLOR</name>
<gene>
    <name evidence="4" type="ORF">BWQ96_04674</name>
</gene>
<comment type="caution">
    <text evidence="4">The sequence shown here is derived from an EMBL/GenBank/DDBJ whole genome shotgun (WGS) entry which is preliminary data.</text>
</comment>
<feature type="repeat" description="WD" evidence="3">
    <location>
        <begin position="154"/>
        <end position="179"/>
    </location>
</feature>
<dbReference type="InterPro" id="IPR019775">
    <property type="entry name" value="WD40_repeat_CS"/>
</dbReference>
<dbReference type="PANTHER" id="PTHR22847:SF637">
    <property type="entry name" value="WD REPEAT DOMAIN 5B"/>
    <property type="match status" value="1"/>
</dbReference>
<dbReference type="AlphaFoldDB" id="A0A2V3ITT1"/>
<accession>A0A2V3ITT1</accession>
<dbReference type="Gene3D" id="2.130.10.10">
    <property type="entry name" value="YVTN repeat-like/Quinoprotein amine dehydrogenase"/>
    <property type="match status" value="1"/>
</dbReference>
<sequence length="352" mass="37374">MERGRNCQAYNFGVGISALGVSTDGKAVLLGHNDGSLTLFDVTTGRRVPSFEAHNGAVHGITFLSSRTAVSISREDSTIRAWDVHTGGAKGMVRPNAVPNVVARMSETAVVVGSTKGMIYAVEWNDGKGHIRTAEKMASAARNPVAVTGVSVCGNRFVSVSDDNVVRIWEAESMRCLKKVSGVQALCAGLSGEHVVVCGSGGIYNEIQTLYVLSAEAPFKQVINKRMKDLHSRMQVVGNNTVVLQSPNGKVVRVYELSGMVHLMDIRVGAAAGDFKMVGDGRMAVACGRRLMMIDTAPEVDGVAVNRLTYGPARVISVGRESGERGEVRRLRLKVALRAVVCACFVAALGGA</sequence>
<dbReference type="GO" id="GO:1990234">
    <property type="term" value="C:transferase complex"/>
    <property type="evidence" value="ECO:0007669"/>
    <property type="project" value="UniProtKB-ARBA"/>
</dbReference>
<dbReference type="PANTHER" id="PTHR22847">
    <property type="entry name" value="WD40 REPEAT PROTEIN"/>
    <property type="match status" value="1"/>
</dbReference>
<dbReference type="Pfam" id="PF00400">
    <property type="entry name" value="WD40"/>
    <property type="match status" value="2"/>
</dbReference>
<evidence type="ECO:0000313" key="5">
    <source>
        <dbReference type="Proteomes" id="UP000247409"/>
    </source>
</evidence>
<keyword evidence="2" id="KW-0677">Repeat</keyword>
<keyword evidence="5" id="KW-1185">Reference proteome</keyword>
<dbReference type="PROSITE" id="PS50082">
    <property type="entry name" value="WD_REPEATS_2"/>
    <property type="match status" value="2"/>
</dbReference>